<evidence type="ECO:0000313" key="2">
    <source>
        <dbReference type="EMBL" id="PIA59714.1"/>
    </source>
</evidence>
<feature type="compositionally biased region" description="Polar residues" evidence="1">
    <location>
        <begin position="531"/>
        <end position="540"/>
    </location>
</feature>
<reference evidence="2 3" key="1">
    <citation type="submission" date="2017-09" db="EMBL/GenBank/DDBJ databases">
        <title>WGS assembly of Aquilegia coerulea Goldsmith.</title>
        <authorList>
            <person name="Hodges S."/>
            <person name="Kramer E."/>
            <person name="Nordborg M."/>
            <person name="Tomkins J."/>
            <person name="Borevitz J."/>
            <person name="Derieg N."/>
            <person name="Yan J."/>
            <person name="Mihaltcheva S."/>
            <person name="Hayes R.D."/>
            <person name="Rokhsar D."/>
        </authorList>
    </citation>
    <scope>NUCLEOTIDE SEQUENCE [LARGE SCALE GENOMIC DNA]</scope>
    <source>
        <strain evidence="3">cv. Goldsmith</strain>
    </source>
</reference>
<organism evidence="2 3">
    <name type="scientific">Aquilegia coerulea</name>
    <name type="common">Rocky mountain columbine</name>
    <dbReference type="NCBI Taxonomy" id="218851"/>
    <lineage>
        <taxon>Eukaryota</taxon>
        <taxon>Viridiplantae</taxon>
        <taxon>Streptophyta</taxon>
        <taxon>Embryophyta</taxon>
        <taxon>Tracheophyta</taxon>
        <taxon>Spermatophyta</taxon>
        <taxon>Magnoliopsida</taxon>
        <taxon>Ranunculales</taxon>
        <taxon>Ranunculaceae</taxon>
        <taxon>Thalictroideae</taxon>
        <taxon>Aquilegia</taxon>
    </lineage>
</organism>
<feature type="compositionally biased region" description="Low complexity" evidence="1">
    <location>
        <begin position="300"/>
        <end position="325"/>
    </location>
</feature>
<protein>
    <submittedName>
        <fullName evidence="2">Uncharacterized protein</fullName>
    </submittedName>
</protein>
<feature type="compositionally biased region" description="Low complexity" evidence="1">
    <location>
        <begin position="641"/>
        <end position="653"/>
    </location>
</feature>
<feature type="compositionally biased region" description="Basic and acidic residues" evidence="1">
    <location>
        <begin position="339"/>
        <end position="348"/>
    </location>
</feature>
<feature type="compositionally biased region" description="Basic and acidic residues" evidence="1">
    <location>
        <begin position="550"/>
        <end position="578"/>
    </location>
</feature>
<feature type="compositionally biased region" description="Basic and acidic residues" evidence="1">
    <location>
        <begin position="440"/>
        <end position="450"/>
    </location>
</feature>
<feature type="region of interest" description="Disordered" evidence="1">
    <location>
        <begin position="907"/>
        <end position="946"/>
    </location>
</feature>
<feature type="compositionally biased region" description="Polar residues" evidence="1">
    <location>
        <begin position="865"/>
        <end position="874"/>
    </location>
</feature>
<feature type="region of interest" description="Disordered" evidence="1">
    <location>
        <begin position="983"/>
        <end position="1019"/>
    </location>
</feature>
<feature type="region of interest" description="Disordered" evidence="1">
    <location>
        <begin position="849"/>
        <end position="874"/>
    </location>
</feature>
<dbReference type="InParanoid" id="A0A2G5EVG1"/>
<feature type="region of interest" description="Disordered" evidence="1">
    <location>
        <begin position="524"/>
        <end position="810"/>
    </location>
</feature>
<feature type="region of interest" description="Disordered" evidence="1">
    <location>
        <begin position="125"/>
        <end position="146"/>
    </location>
</feature>
<evidence type="ECO:0000313" key="3">
    <source>
        <dbReference type="Proteomes" id="UP000230069"/>
    </source>
</evidence>
<feature type="compositionally biased region" description="Polar residues" evidence="1">
    <location>
        <begin position="225"/>
        <end position="237"/>
    </location>
</feature>
<feature type="region of interest" description="Disordered" evidence="1">
    <location>
        <begin position="223"/>
        <end position="243"/>
    </location>
</feature>
<dbReference type="PANTHER" id="PTHR31008">
    <property type="entry name" value="COP1-INTERACTING PROTEIN-RELATED"/>
    <property type="match status" value="1"/>
</dbReference>
<accession>A0A2G5EVG1</accession>
<feature type="compositionally biased region" description="Basic and acidic residues" evidence="1">
    <location>
        <begin position="464"/>
        <end position="478"/>
    </location>
</feature>
<feature type="region of interest" description="Disordered" evidence="1">
    <location>
        <begin position="264"/>
        <end position="478"/>
    </location>
</feature>
<dbReference type="OrthoDB" id="1687502at2759"/>
<feature type="compositionally biased region" description="Basic and acidic residues" evidence="1">
    <location>
        <begin position="376"/>
        <end position="393"/>
    </location>
</feature>
<dbReference type="EMBL" id="KZ305021">
    <property type="protein sequence ID" value="PIA59714.1"/>
    <property type="molecule type" value="Genomic_DNA"/>
</dbReference>
<feature type="region of interest" description="Disordered" evidence="1">
    <location>
        <begin position="825"/>
        <end position="844"/>
    </location>
</feature>
<feature type="region of interest" description="Disordered" evidence="1">
    <location>
        <begin position="1066"/>
        <end position="1088"/>
    </location>
</feature>
<proteinExistence type="predicted"/>
<gene>
    <name evidence="2" type="ORF">AQUCO_00400543v1</name>
</gene>
<feature type="compositionally biased region" description="Polar residues" evidence="1">
    <location>
        <begin position="791"/>
        <end position="808"/>
    </location>
</feature>
<dbReference type="AlphaFoldDB" id="A0A2G5EVG1"/>
<feature type="compositionally biased region" description="Basic and acidic residues" evidence="1">
    <location>
        <begin position="129"/>
        <end position="146"/>
    </location>
</feature>
<sequence length="1111" mass="121622">MDGRVSSDAPLDYASFHIWPTQNRYEAFVCCDDKTEKLASGFLEQLAFHLPQLKDFDPEDSDDDVRLQLPENLKGSAWFSKSTLSSFLHIVGVPELLKNANAIGDEMSQLEEARKFHLALYAQGNQDGPRSKEADRRSSEEMELKQPELQITSADATKNELLRAMDLRVAALREELVAAFSQAAGGACSCEQIVDLVAFSNYFGAIDLRNSLSKYLELIQKNRDVNPQNGQPKFSQGSGNGNEKVKIETVQATSAVVKPIKYDASPAKAAQVERHSSTESEESSNSSSEDQPYTERSRSLIRSASPRRSASPMRRIQIGRSGSRRAPALTIKSLSYIPAKERISSNKDSDEESNQPLKKPESNASSMSVRDAISLFERKQKDQSSDLQKKKLSADTSGNASKAVLRRWSSGMGDSSSQPQLTNACDSNNEMSSSNLVGEEAWKTPMKVDPDSASTVENASLYKTADESASRTTGEEKVSYSMENLTDDGFAQAAESNTKVAASLDWNRQKEDELNLMMMKMMESKPIRNRGTATGVSRSQELPRGQRGGFYDHYKQKRDEKLRGENSGKRAEKEEKIKSLQGILDQRKVEMLSKSMSVVGKQESVGKPRKSQKNPSSPVQPRKESSKSSSPILQPKKDLSKSAAPKKISPKSSTLPATRKSWPTAPSPKSSAAAPVRTANGISSTGTIPTRRKSQTTPSPIHPSPKFERPQQKPKSTKGPQIDTKPSLKGQEGKKQRSSPRSGSVTEAKMLQSSGDGSSGILAKPSFYNKVTKKGSVVPLESKPFLRKRSGTSPGVGTVKTKVSQSDEPVSCEKYIQVEEAVVETSMPMSQKEEEAPTLQRTDVTDIEQEAPVNSHQICEDRDSGNQFVSESDNNLNNTIEYPIEIQAEDESAISPTAWVEIEEHEELHLRRDSHPPQTASPTNAEVVASSSPRVRHSLSQMLQEDSGEPEIIEWGNAENPPAIVYQKDAAKGLKRLLKFARKSKGEANATGWSSPSVFSEGEEDAEEPKASSKRHADAILRKSSLQAKGFGQMRTSLGASFDGGSSSKTSDYTAAHDLLSGQSNMSKFASHASQKSQEGQISSAASTKATRSFFSLSTFRSSKSNETKLR</sequence>
<name>A0A2G5EVG1_AQUCA</name>
<dbReference type="PANTHER" id="PTHR31008:SF5">
    <property type="entry name" value="EXPRESSED PROTEIN"/>
    <property type="match status" value="1"/>
</dbReference>
<feature type="compositionally biased region" description="Basic and acidic residues" evidence="1">
    <location>
        <begin position="1008"/>
        <end position="1019"/>
    </location>
</feature>
<feature type="compositionally biased region" description="Polar residues" evidence="1">
    <location>
        <begin position="412"/>
        <end position="436"/>
    </location>
</feature>
<dbReference type="STRING" id="218851.A0A2G5EVG1"/>
<feature type="compositionally biased region" description="Polar residues" evidence="1">
    <location>
        <begin position="739"/>
        <end position="756"/>
    </location>
</feature>
<evidence type="ECO:0000256" key="1">
    <source>
        <dbReference type="SAM" id="MobiDB-lite"/>
    </source>
</evidence>
<keyword evidence="3" id="KW-1185">Reference proteome</keyword>
<dbReference type="Proteomes" id="UP000230069">
    <property type="component" value="Unassembled WGS sequence"/>
</dbReference>
<feature type="compositionally biased region" description="Low complexity" evidence="1">
    <location>
        <begin position="661"/>
        <end position="675"/>
    </location>
</feature>
<feature type="compositionally biased region" description="Polar residues" evidence="1">
    <location>
        <begin position="916"/>
        <end position="944"/>
    </location>
</feature>